<dbReference type="HOGENOM" id="CLU_001324_0_3_1"/>
<keyword evidence="1" id="KW-0067">ATP-binding</keyword>
<evidence type="ECO:0000256" key="1">
    <source>
        <dbReference type="RuleBase" id="RU363044"/>
    </source>
</evidence>
<feature type="compositionally biased region" description="Polar residues" evidence="2">
    <location>
        <begin position="1"/>
        <end position="14"/>
    </location>
</feature>
<dbReference type="InterPro" id="IPR025476">
    <property type="entry name" value="Helitron_helicase-like"/>
</dbReference>
<reference evidence="6 7" key="1">
    <citation type="submission" date="2013-12" db="EMBL/GenBank/DDBJ databases">
        <authorList>
            <person name="Cubeta M."/>
            <person name="Pakala S."/>
            <person name="Fedorova N."/>
            <person name="Thomas E."/>
            <person name="Dean R."/>
            <person name="Jabaji S."/>
            <person name="Neate S."/>
            <person name="Toda T."/>
            <person name="Tavantzis S."/>
            <person name="Vilgalys R."/>
            <person name="Bharathan N."/>
            <person name="Pakala S."/>
            <person name="Losada L.S."/>
            <person name="Zafar N."/>
            <person name="Nierman W."/>
        </authorList>
    </citation>
    <scope>NUCLEOTIDE SEQUENCE [LARGE SCALE GENOMIC DNA]</scope>
    <source>
        <strain evidence="6 7">123E</strain>
    </source>
</reference>
<comment type="similarity">
    <text evidence="1">Belongs to the helicase family.</text>
</comment>
<evidence type="ECO:0000256" key="2">
    <source>
        <dbReference type="SAM" id="MobiDB-lite"/>
    </source>
</evidence>
<dbReference type="GO" id="GO:0005524">
    <property type="term" value="F:ATP binding"/>
    <property type="evidence" value="ECO:0007669"/>
    <property type="project" value="UniProtKB-KW"/>
</dbReference>
<dbReference type="SUPFAM" id="SSF52540">
    <property type="entry name" value="P-loop containing nucleoside triphosphate hydrolases"/>
    <property type="match status" value="2"/>
</dbReference>
<dbReference type="GO" id="GO:0016887">
    <property type="term" value="F:ATP hydrolysis activity"/>
    <property type="evidence" value="ECO:0007669"/>
    <property type="project" value="RHEA"/>
</dbReference>
<accession>A0A074RFI1</accession>
<feature type="compositionally biased region" description="Low complexity" evidence="2">
    <location>
        <begin position="30"/>
        <end position="44"/>
    </location>
</feature>
<dbReference type="InterPro" id="IPR010285">
    <property type="entry name" value="DNA_helicase_pif1-like_DEAD"/>
</dbReference>
<evidence type="ECO:0000313" key="6">
    <source>
        <dbReference type="EMBL" id="KEP45871.1"/>
    </source>
</evidence>
<feature type="domain" description="DNA helicase Pif1-like 2B" evidence="5">
    <location>
        <begin position="1436"/>
        <end position="1481"/>
    </location>
</feature>
<dbReference type="Pfam" id="PF21530">
    <property type="entry name" value="Pif1_2B_dom"/>
    <property type="match status" value="1"/>
</dbReference>
<feature type="compositionally biased region" description="Low complexity" evidence="2">
    <location>
        <begin position="80"/>
        <end position="98"/>
    </location>
</feature>
<organism evidence="6 7">
    <name type="scientific">Rhizoctonia solani 123E</name>
    <dbReference type="NCBI Taxonomy" id="1423351"/>
    <lineage>
        <taxon>Eukaryota</taxon>
        <taxon>Fungi</taxon>
        <taxon>Dikarya</taxon>
        <taxon>Basidiomycota</taxon>
        <taxon>Agaricomycotina</taxon>
        <taxon>Agaricomycetes</taxon>
        <taxon>Cantharellales</taxon>
        <taxon>Ceratobasidiaceae</taxon>
        <taxon>Rhizoctonia</taxon>
    </lineage>
</organism>
<dbReference type="PANTHER" id="PTHR10492:SF57">
    <property type="entry name" value="ATP-DEPENDENT DNA HELICASE"/>
    <property type="match status" value="1"/>
</dbReference>
<feature type="domain" description="Helitron helicase-like" evidence="4">
    <location>
        <begin position="468"/>
        <end position="640"/>
    </location>
</feature>
<dbReference type="GO" id="GO:0043139">
    <property type="term" value="F:5'-3' DNA helicase activity"/>
    <property type="evidence" value="ECO:0007669"/>
    <property type="project" value="UniProtKB-EC"/>
</dbReference>
<comment type="caution">
    <text evidence="6">The sequence shown here is derived from an EMBL/GenBank/DDBJ whole genome shotgun (WGS) entry which is preliminary data.</text>
</comment>
<dbReference type="InterPro" id="IPR027417">
    <property type="entry name" value="P-loop_NTPase"/>
</dbReference>
<keyword evidence="1" id="KW-0227">DNA damage</keyword>
<keyword evidence="1" id="KW-0547">Nucleotide-binding</keyword>
<evidence type="ECO:0000259" key="5">
    <source>
        <dbReference type="Pfam" id="PF21530"/>
    </source>
</evidence>
<feature type="compositionally biased region" description="Pro residues" evidence="2">
    <location>
        <begin position="45"/>
        <end position="55"/>
    </location>
</feature>
<dbReference type="EMBL" id="AZST01001435">
    <property type="protein sequence ID" value="KEP45871.1"/>
    <property type="molecule type" value="Genomic_DNA"/>
</dbReference>
<keyword evidence="7" id="KW-1185">Reference proteome</keyword>
<dbReference type="GO" id="GO:0000723">
    <property type="term" value="P:telomere maintenance"/>
    <property type="evidence" value="ECO:0007669"/>
    <property type="project" value="InterPro"/>
</dbReference>
<dbReference type="EC" id="5.6.2.3" evidence="1"/>
<evidence type="ECO:0000259" key="3">
    <source>
        <dbReference type="Pfam" id="PF05970"/>
    </source>
</evidence>
<dbReference type="PANTHER" id="PTHR10492">
    <property type="match status" value="1"/>
</dbReference>
<comment type="cofactor">
    <cofactor evidence="1">
        <name>Mg(2+)</name>
        <dbReference type="ChEBI" id="CHEBI:18420"/>
    </cofactor>
</comment>
<keyword evidence="1" id="KW-0233">DNA recombination</keyword>
<dbReference type="InterPro" id="IPR049163">
    <property type="entry name" value="Pif1-like_2B_dom"/>
</dbReference>
<feature type="domain" description="DNA helicase Pif1-like DEAD-box helicase" evidence="3">
    <location>
        <begin position="1132"/>
        <end position="1342"/>
    </location>
</feature>
<dbReference type="GO" id="GO:0006281">
    <property type="term" value="P:DNA repair"/>
    <property type="evidence" value="ECO:0007669"/>
    <property type="project" value="UniProtKB-KW"/>
</dbReference>
<feature type="region of interest" description="Disordered" evidence="2">
    <location>
        <begin position="1"/>
        <end position="123"/>
    </location>
</feature>
<dbReference type="Pfam" id="PF05970">
    <property type="entry name" value="PIF1"/>
    <property type="match status" value="1"/>
</dbReference>
<dbReference type="STRING" id="1423351.A0A074RFI1"/>
<keyword evidence="1 6" id="KW-0347">Helicase</keyword>
<dbReference type="Pfam" id="PF14214">
    <property type="entry name" value="Helitron_like_N"/>
    <property type="match status" value="1"/>
</dbReference>
<gene>
    <name evidence="6" type="ORF">V565_234910</name>
</gene>
<dbReference type="OrthoDB" id="2272314at2759"/>
<evidence type="ECO:0000259" key="4">
    <source>
        <dbReference type="Pfam" id="PF14214"/>
    </source>
</evidence>
<feature type="compositionally biased region" description="Basic and acidic residues" evidence="2">
    <location>
        <begin position="19"/>
        <end position="29"/>
    </location>
</feature>
<name>A0A074RFI1_9AGAM</name>
<proteinExistence type="inferred from homology"/>
<dbReference type="Gene3D" id="3.40.50.300">
    <property type="entry name" value="P-loop containing nucleotide triphosphate hydrolases"/>
    <property type="match status" value="1"/>
</dbReference>
<keyword evidence="1" id="KW-0234">DNA repair</keyword>
<protein>
    <recommendedName>
        <fullName evidence="1">ATP-dependent DNA helicase</fullName>
        <ecNumber evidence="1">5.6.2.3</ecNumber>
    </recommendedName>
</protein>
<dbReference type="Proteomes" id="UP000027456">
    <property type="component" value="Unassembled WGS sequence"/>
</dbReference>
<dbReference type="CDD" id="cd18809">
    <property type="entry name" value="SF1_C_RecD"/>
    <property type="match status" value="1"/>
</dbReference>
<keyword evidence="1" id="KW-0378">Hydrolase</keyword>
<comment type="catalytic activity">
    <reaction evidence="1">
        <text>ATP + H2O = ADP + phosphate + H(+)</text>
        <dbReference type="Rhea" id="RHEA:13065"/>
        <dbReference type="ChEBI" id="CHEBI:15377"/>
        <dbReference type="ChEBI" id="CHEBI:15378"/>
        <dbReference type="ChEBI" id="CHEBI:30616"/>
        <dbReference type="ChEBI" id="CHEBI:43474"/>
        <dbReference type="ChEBI" id="CHEBI:456216"/>
        <dbReference type="EC" id="5.6.2.3"/>
    </reaction>
</comment>
<dbReference type="GO" id="GO:0006310">
    <property type="term" value="P:DNA recombination"/>
    <property type="evidence" value="ECO:0007669"/>
    <property type="project" value="UniProtKB-KW"/>
</dbReference>
<evidence type="ECO:0000313" key="7">
    <source>
        <dbReference type="Proteomes" id="UP000027456"/>
    </source>
</evidence>
<sequence>MPTSAQPSNYRSQGQQARAQRDRAAREQEAQAAEIQQIEQVVAPIPAPVPNPAPAPVQLTRRQLGQRRRRAREQQEREAQQPQPQPQEEVQQQVGGAQHNDMDPPNAGENINPEENQGEADAAGLEEEPVLPPNQLTEAAEARETAKNNRNRVVARLKIRGRHNLGAMSVVCPHCGAYHWIDEKKSKSTIASPTFTACCRGGKIELALPKRPPAPLWELFMGEHPLSGNFFQNIRQFNAALAFVSMGTDRVEELPAGRGPYVYKIGGSVYHRSGDLDGQPGAPRRYAQLYIYDSDHLEAAVNARTGNPINSACDPGLMRELTGVLHQHHAYSALYRQIWEVFQTNPVENVSMVIRQNRTDDRRRYNRPTTNEIALVFPDGATELQRDIVVYKRGGGIQQINTWNPAYSCLHYVLLFPFGEHGFQRVDEEEEEGGSRTTVSELQFYSYMLFPRETFKPNGPLPTADSHFSSLLRARRLLHQYIVDAWAVIDQARLIWFRMNQSTIRAELYRGVVDALQGDNVGEAPQVGQDIGTILPSSYYGGTRQMQECYQDSMAIARHLGPPQLFVTMTANPNWPEIKNELLPGQAVSDRPDLAVRVFELKRRALLNDITKNGVLGRCTAHVYTIEFQKRGLPHMHLLVWLEKASHIVTPSDVDELISAELPDRDADPLLYQTVTSTMIHGPCGPNFPNSPCWDSEKQACTKGYYPLKPWQEETVMVRDAYPAYRRRNNGCTFTKRVNGQDVEIDNRYVVPYNPYLSRRYDCHINVETCCGICAIKYIFKYVYKGHDRASIELRRRILHGPQQNNGEQQGRPDEIKIQLDSRWVSAYEGLWRIYCCRLHHEQPSIIRLQVHLEGQQMITFQADESLEDVVRNRADQDTPLTGFFKLNQHVNENTCAVANQLLYQEIPNCFSWDKKHKTWKLRRLRAGQQGQPGTRRDQYVGGALGRMYFVGPNGGDRFFLRLLLTVVRGPTCYQDVRTFRGVVYPTDHAACVARGLLEDDQEWSTCLREAATFQTGFQLRKLFSVILLNCAPSDPKKLWEDFRHHLCDDLQHYLQRQPWVPADLDGDAVYDYGLYLLQQLIQDGGKTMADVHMNSCQRNWAQLNMQNRLLQEQHQLQLEQPEGIAETLHAQLNEEQLTAFNQVYTSVHEGQGGIFFLDGPAGTGKTFLYKALCYRIRSEQHIVLCVASSGIAALLLPGGRTSHSRFKIPLDVHETSTCSIPKTSDLGRLIQQTKLIIWDEVPMQSRYCAEAFDRTCRDVCSKPDQPFGGITMVFGGDFRQILPVVPKGTPGDILNVCLKWSPLWHSFHQLKLTQNMRLQGDPEAEQFAQWLLEIGEGSTITQGDTVTISFPQNMLVDSRDALIAAIYPNLATPGHATDVLFRTSTILASRHDDVNVMNDKALDIFPGEAEIFHSTDRVKFEAGVDNNETAHLSPEFLKSLVSSSIPMSELKLKPGCPVMLMRNLAPAQGVCNGTRGVVTRMGRRVLELRLLTGTEAGKTVMIPRVALDTPESEFGFILQRRQFPIRLAFAMTINKSQGQSVENVGLDLEHPVFSHGQLYVALSRCTSPSRIRIFTNSAESKTKNVVYTDVFRR</sequence>